<name>A0A8S5RFW6_9VIRU</name>
<reference evidence="1" key="1">
    <citation type="journal article" date="2021" name="Proc. Natl. Acad. Sci. U.S.A.">
        <title>A Catalog of Tens of Thousands of Viruses from Human Metagenomes Reveals Hidden Associations with Chronic Diseases.</title>
        <authorList>
            <person name="Tisza M.J."/>
            <person name="Buck C.B."/>
        </authorList>
    </citation>
    <scope>NUCLEOTIDE SEQUENCE</scope>
    <source>
        <strain evidence="1">CtE0n6</strain>
    </source>
</reference>
<accession>A0A8S5RFW6</accession>
<protein>
    <submittedName>
        <fullName evidence="1">Zinc finger domain-containing protein</fullName>
    </submittedName>
</protein>
<sequence length="56" mass="6603">MICKDCQNEMNLHTYEELLHGEYYLYQCDCGSKVGMTLKDGKCLGIEWKIKDMNQH</sequence>
<proteinExistence type="predicted"/>
<dbReference type="EMBL" id="BK059101">
    <property type="protein sequence ID" value="DAE29957.1"/>
    <property type="molecule type" value="Genomic_DNA"/>
</dbReference>
<organism evidence="1">
    <name type="scientific">virus sp. ctE0n6</name>
    <dbReference type="NCBI Taxonomy" id="2827985"/>
    <lineage>
        <taxon>Viruses</taxon>
    </lineage>
</organism>
<evidence type="ECO:0000313" key="1">
    <source>
        <dbReference type="EMBL" id="DAE29957.1"/>
    </source>
</evidence>